<organism evidence="1">
    <name type="scientific">Vitrella brassicaformis</name>
    <dbReference type="NCBI Taxonomy" id="1169539"/>
    <lineage>
        <taxon>Eukaryota</taxon>
        <taxon>Sar</taxon>
        <taxon>Alveolata</taxon>
        <taxon>Colpodellida</taxon>
        <taxon>Vitrellaceae</taxon>
        <taxon>Vitrella</taxon>
    </lineage>
</organism>
<gene>
    <name evidence="1" type="ORF">VBRA1451_LOCUS13571</name>
</gene>
<name>A0A7S1JZZ7_9ALVE</name>
<accession>A0A7S1JZZ7</accession>
<proteinExistence type="predicted"/>
<sequence>MGVPPVSQDFTLDGMGPPTHPYIHTYLVTHTHTHTHTCARRPSASLPVCLRCVMLSVCCRFVCLLSYVFVSDLIAHTTPHCTSYLICPLVVHDDTETAAWMDGWIENL</sequence>
<dbReference type="AlphaFoldDB" id="A0A7S1JZZ7"/>
<reference evidence="1" key="1">
    <citation type="submission" date="2021-01" db="EMBL/GenBank/DDBJ databases">
        <authorList>
            <person name="Corre E."/>
            <person name="Pelletier E."/>
            <person name="Niang G."/>
            <person name="Scheremetjew M."/>
            <person name="Finn R."/>
            <person name="Kale V."/>
            <person name="Holt S."/>
            <person name="Cochrane G."/>
            <person name="Meng A."/>
            <person name="Brown T."/>
            <person name="Cohen L."/>
        </authorList>
    </citation>
    <scope>NUCLEOTIDE SEQUENCE</scope>
    <source>
        <strain evidence="1">CCMP3346</strain>
    </source>
</reference>
<dbReference type="EMBL" id="HBGB01023472">
    <property type="protein sequence ID" value="CAD9058501.1"/>
    <property type="molecule type" value="Transcribed_RNA"/>
</dbReference>
<evidence type="ECO:0000313" key="1">
    <source>
        <dbReference type="EMBL" id="CAD9058501.1"/>
    </source>
</evidence>
<protein>
    <submittedName>
        <fullName evidence="1">Uncharacterized protein</fullName>
    </submittedName>
</protein>